<comment type="caution">
    <text evidence="1">The sequence shown here is derived from an EMBL/GenBank/DDBJ whole genome shotgun (WGS) entry which is preliminary data.</text>
</comment>
<protein>
    <submittedName>
        <fullName evidence="1">Uncharacterized protein</fullName>
    </submittedName>
</protein>
<dbReference type="Proteomes" id="UP000596929">
    <property type="component" value="Unassembled WGS sequence"/>
</dbReference>
<proteinExistence type="predicted"/>
<gene>
    <name evidence="1" type="ORF">H8S20_12945</name>
</gene>
<dbReference type="RefSeq" id="WP_186860389.1">
    <property type="nucleotide sequence ID" value="NZ_JACOOO010000029.1"/>
</dbReference>
<accession>A0ABR7DEE0</accession>
<keyword evidence="2" id="KW-1185">Reference proteome</keyword>
<evidence type="ECO:0000313" key="1">
    <source>
        <dbReference type="EMBL" id="MBC5629789.1"/>
    </source>
</evidence>
<dbReference type="EMBL" id="JACOOO010000029">
    <property type="protein sequence ID" value="MBC5629789.1"/>
    <property type="molecule type" value="Genomic_DNA"/>
</dbReference>
<evidence type="ECO:0000313" key="2">
    <source>
        <dbReference type="Proteomes" id="UP000596929"/>
    </source>
</evidence>
<name>A0ABR7DEE0_9CLOT</name>
<reference evidence="1 2" key="1">
    <citation type="submission" date="2020-08" db="EMBL/GenBank/DDBJ databases">
        <title>Genome public.</title>
        <authorList>
            <person name="Liu C."/>
            <person name="Sun Q."/>
        </authorList>
    </citation>
    <scope>NUCLEOTIDE SEQUENCE [LARGE SCALE GENOMIC DNA]</scope>
    <source>
        <strain evidence="1 2">NSJ-6</strain>
    </source>
</reference>
<organism evidence="1 2">
    <name type="scientific">Clostridium hominis</name>
    <dbReference type="NCBI Taxonomy" id="2763036"/>
    <lineage>
        <taxon>Bacteria</taxon>
        <taxon>Bacillati</taxon>
        <taxon>Bacillota</taxon>
        <taxon>Clostridia</taxon>
        <taxon>Eubacteriales</taxon>
        <taxon>Clostridiaceae</taxon>
        <taxon>Clostridium</taxon>
    </lineage>
</organism>
<sequence>MEKFDFKYKVEGMDRKENILSKLSIIDSIEIIFNAMTRNKGDMEIIEILEDSSKEDKDVVIVIKGYGKNVSNLYEIDYSKNLNDNIFLQAIIFIASQVKIIATMNGIKKEKIVSFEAINKDLINASKQAIDETDNFSESIEFRFNTANLTTKGKGLLEGDMRRKLRNNISLSYREALSGELNIKIFGQDIVCKPIDATIVNKDDCIINTDPDTRVILYKMKNEKGGFEIIINDIIINKNKIKEIINWKKDPFHRDGYTFKRLFISLRLIREDFDSNDYHKINELMEVFKDDILEKVRNSSEMFLNPIVNINFEYSREDMEKIKIDMKISHATIVVKELLDNYLKAIKKE</sequence>